<dbReference type="Gene3D" id="1.10.10.10">
    <property type="entry name" value="Winged helix-like DNA-binding domain superfamily/Winged helix DNA-binding domain"/>
    <property type="match status" value="1"/>
</dbReference>
<keyword evidence="2 5" id="KW-0238">DNA-binding</keyword>
<accession>A0ABV2QB74</accession>
<dbReference type="InterPro" id="IPR000524">
    <property type="entry name" value="Tscrpt_reg_HTH_GntR"/>
</dbReference>
<keyword evidence="1" id="KW-0805">Transcription regulation</keyword>
<evidence type="ECO:0000256" key="3">
    <source>
        <dbReference type="ARBA" id="ARBA00023163"/>
    </source>
</evidence>
<dbReference type="InterPro" id="IPR036388">
    <property type="entry name" value="WH-like_DNA-bd_sf"/>
</dbReference>
<keyword evidence="6" id="KW-1185">Reference proteome</keyword>
<comment type="caution">
    <text evidence="5">The sequence shown here is derived from an EMBL/GenBank/DDBJ whole genome shotgun (WGS) entry which is preliminary data.</text>
</comment>
<proteinExistence type="predicted"/>
<dbReference type="SMART" id="SM00895">
    <property type="entry name" value="FCD"/>
    <property type="match status" value="1"/>
</dbReference>
<keyword evidence="3" id="KW-0804">Transcription</keyword>
<name>A0ABV2QB74_9BURK</name>
<dbReference type="InterPro" id="IPR008920">
    <property type="entry name" value="TF_FadR/GntR_C"/>
</dbReference>
<dbReference type="SUPFAM" id="SSF46785">
    <property type="entry name" value="Winged helix' DNA-binding domain"/>
    <property type="match status" value="1"/>
</dbReference>
<gene>
    <name evidence="5" type="ORF">ABIE13_003390</name>
</gene>
<evidence type="ECO:0000313" key="6">
    <source>
        <dbReference type="Proteomes" id="UP001549320"/>
    </source>
</evidence>
<dbReference type="EMBL" id="JBEPSH010000006">
    <property type="protein sequence ID" value="MET4578274.1"/>
    <property type="molecule type" value="Genomic_DNA"/>
</dbReference>
<dbReference type="InterPro" id="IPR036390">
    <property type="entry name" value="WH_DNA-bd_sf"/>
</dbReference>
<dbReference type="Proteomes" id="UP001549320">
    <property type="component" value="Unassembled WGS sequence"/>
</dbReference>
<feature type="domain" description="HTH gntR-type" evidence="4">
    <location>
        <begin position="18"/>
        <end position="85"/>
    </location>
</feature>
<evidence type="ECO:0000256" key="1">
    <source>
        <dbReference type="ARBA" id="ARBA00023015"/>
    </source>
</evidence>
<dbReference type="PRINTS" id="PR00035">
    <property type="entry name" value="HTHGNTR"/>
</dbReference>
<reference evidence="5 6" key="1">
    <citation type="submission" date="2024-06" db="EMBL/GenBank/DDBJ databases">
        <title>Sorghum-associated microbial communities from plants grown in Nebraska, USA.</title>
        <authorList>
            <person name="Schachtman D."/>
        </authorList>
    </citation>
    <scope>NUCLEOTIDE SEQUENCE [LARGE SCALE GENOMIC DNA]</scope>
    <source>
        <strain evidence="5 6">2709</strain>
    </source>
</reference>
<dbReference type="InterPro" id="IPR011711">
    <property type="entry name" value="GntR_C"/>
</dbReference>
<dbReference type="PROSITE" id="PS50949">
    <property type="entry name" value="HTH_GNTR"/>
    <property type="match status" value="1"/>
</dbReference>
<dbReference type="PANTHER" id="PTHR43537">
    <property type="entry name" value="TRANSCRIPTIONAL REGULATOR, GNTR FAMILY"/>
    <property type="match status" value="1"/>
</dbReference>
<protein>
    <submittedName>
        <fullName evidence="5">DNA-binding GntR family transcriptional regulator</fullName>
    </submittedName>
</protein>
<sequence length="231" mass="26014">MNYLLPHLSTDFSEVRDTTLGALVRHRLLSKILSGDLTPGQVLREPEIVEELQVSRVPVREALKQLESMGLVVARKNRGVSVRTLTDKEVSDLYAFRALLEGFAGQQISLRGAAERTALAARLDLLCGEMDDAISQDDAKKYYHSNLRFHWAFIEVLGNEEIENTYREITQKLHLARFKNLQDLAHRKQSNDEHKLIVAALRDAGTPAVPKSCAALLEAHVKQALVRLRQI</sequence>
<dbReference type="SUPFAM" id="SSF48008">
    <property type="entry name" value="GntR ligand-binding domain-like"/>
    <property type="match status" value="1"/>
</dbReference>
<dbReference type="Gene3D" id="1.20.120.530">
    <property type="entry name" value="GntR ligand-binding domain-like"/>
    <property type="match status" value="1"/>
</dbReference>
<dbReference type="CDD" id="cd07377">
    <property type="entry name" value="WHTH_GntR"/>
    <property type="match status" value="1"/>
</dbReference>
<dbReference type="RefSeq" id="WP_354445368.1">
    <property type="nucleotide sequence ID" value="NZ_JBEPSH010000006.1"/>
</dbReference>
<evidence type="ECO:0000256" key="2">
    <source>
        <dbReference type="ARBA" id="ARBA00023125"/>
    </source>
</evidence>
<dbReference type="SMART" id="SM00345">
    <property type="entry name" value="HTH_GNTR"/>
    <property type="match status" value="1"/>
</dbReference>
<evidence type="ECO:0000259" key="4">
    <source>
        <dbReference type="PROSITE" id="PS50949"/>
    </source>
</evidence>
<evidence type="ECO:0000313" key="5">
    <source>
        <dbReference type="EMBL" id="MET4578274.1"/>
    </source>
</evidence>
<dbReference type="PANTHER" id="PTHR43537:SF45">
    <property type="entry name" value="GNTR FAMILY REGULATORY PROTEIN"/>
    <property type="match status" value="1"/>
</dbReference>
<dbReference type="Pfam" id="PF00392">
    <property type="entry name" value="GntR"/>
    <property type="match status" value="1"/>
</dbReference>
<dbReference type="Pfam" id="PF07729">
    <property type="entry name" value="FCD"/>
    <property type="match status" value="1"/>
</dbReference>
<organism evidence="5 6">
    <name type="scientific">Ottowia thiooxydans</name>
    <dbReference type="NCBI Taxonomy" id="219182"/>
    <lineage>
        <taxon>Bacteria</taxon>
        <taxon>Pseudomonadati</taxon>
        <taxon>Pseudomonadota</taxon>
        <taxon>Betaproteobacteria</taxon>
        <taxon>Burkholderiales</taxon>
        <taxon>Comamonadaceae</taxon>
        <taxon>Ottowia</taxon>
    </lineage>
</organism>
<dbReference type="GO" id="GO:0003677">
    <property type="term" value="F:DNA binding"/>
    <property type="evidence" value="ECO:0007669"/>
    <property type="project" value="UniProtKB-KW"/>
</dbReference>